<dbReference type="InterPro" id="IPR009349">
    <property type="entry name" value="TRIP4/RQT4_C2HC5_Znf"/>
</dbReference>
<dbReference type="GO" id="GO:0180022">
    <property type="term" value="C:RQC-trigger complex"/>
    <property type="evidence" value="ECO:0007669"/>
    <property type="project" value="InterPro"/>
</dbReference>
<keyword evidence="3" id="KW-1185">Reference proteome</keyword>
<accession>A0A0U1KTZ1</accession>
<evidence type="ECO:0000313" key="2">
    <source>
        <dbReference type="EMBL" id="CQR70908.1"/>
    </source>
</evidence>
<protein>
    <recommendedName>
        <fullName evidence="1">TRIP4/RQT4 C2HC5-type zinc finger domain-containing protein</fullName>
    </recommendedName>
</protein>
<organism evidence="2 3">
    <name type="scientific">Sporomusa ovata</name>
    <dbReference type="NCBI Taxonomy" id="2378"/>
    <lineage>
        <taxon>Bacteria</taxon>
        <taxon>Bacillati</taxon>
        <taxon>Bacillota</taxon>
        <taxon>Negativicutes</taxon>
        <taxon>Selenomonadales</taxon>
        <taxon>Sporomusaceae</taxon>
        <taxon>Sporomusa</taxon>
    </lineage>
</organism>
<dbReference type="GO" id="GO:0008270">
    <property type="term" value="F:zinc ion binding"/>
    <property type="evidence" value="ECO:0007669"/>
    <property type="project" value="InterPro"/>
</dbReference>
<proteinExistence type="predicted"/>
<feature type="domain" description="TRIP4/RQT4 C2HC5-type zinc finger" evidence="1">
    <location>
        <begin position="12"/>
        <end position="44"/>
    </location>
</feature>
<dbReference type="RefSeq" id="WP_021169621.1">
    <property type="nucleotide sequence ID" value="NZ_CTRP01000003.1"/>
</dbReference>
<gene>
    <name evidence="2" type="ORF">SpAn4DRAFT_1886</name>
</gene>
<dbReference type="AlphaFoldDB" id="A0A0U1KTZ1"/>
<evidence type="ECO:0000259" key="1">
    <source>
        <dbReference type="Pfam" id="PF06221"/>
    </source>
</evidence>
<dbReference type="Pfam" id="PF06221">
    <property type="entry name" value="zf-C2HC5"/>
    <property type="match status" value="1"/>
</dbReference>
<sequence>MCFRPAALSKPTICPNCGKKIASMAGIKQKVCPFCKTELPKDEDKK</sequence>
<reference evidence="3" key="1">
    <citation type="submission" date="2015-03" db="EMBL/GenBank/DDBJ databases">
        <authorList>
            <person name="Nijsse Bart"/>
        </authorList>
    </citation>
    <scope>NUCLEOTIDE SEQUENCE [LARGE SCALE GENOMIC DNA]</scope>
</reference>
<dbReference type="Proteomes" id="UP000049855">
    <property type="component" value="Unassembled WGS sequence"/>
</dbReference>
<name>A0A0U1KTZ1_9FIRM</name>
<dbReference type="GO" id="GO:0072344">
    <property type="term" value="P:rescue of stalled ribosome"/>
    <property type="evidence" value="ECO:0007669"/>
    <property type="project" value="InterPro"/>
</dbReference>
<evidence type="ECO:0000313" key="3">
    <source>
        <dbReference type="Proteomes" id="UP000049855"/>
    </source>
</evidence>
<dbReference type="EMBL" id="CTRP01000003">
    <property type="protein sequence ID" value="CQR70908.1"/>
    <property type="molecule type" value="Genomic_DNA"/>
</dbReference>